<dbReference type="InterPro" id="IPR029000">
    <property type="entry name" value="Cyclophilin-like_dom_sf"/>
</dbReference>
<evidence type="ECO:0000256" key="3">
    <source>
        <dbReference type="ARBA" id="ARBA00023235"/>
    </source>
</evidence>
<feature type="region of interest" description="Disordered" evidence="4">
    <location>
        <begin position="29"/>
        <end position="52"/>
    </location>
</feature>
<gene>
    <name evidence="6" type="ORF">LCGC14_0581060</name>
</gene>
<dbReference type="EMBL" id="LAZR01000879">
    <property type="protein sequence ID" value="KKN55575.1"/>
    <property type="molecule type" value="Genomic_DNA"/>
</dbReference>
<evidence type="ECO:0000259" key="5">
    <source>
        <dbReference type="PROSITE" id="PS50072"/>
    </source>
</evidence>
<dbReference type="PROSITE" id="PS00170">
    <property type="entry name" value="CSA_PPIASE_1"/>
    <property type="match status" value="1"/>
</dbReference>
<comment type="caution">
    <text evidence="6">The sequence shown here is derived from an EMBL/GenBank/DDBJ whole genome shotgun (WGS) entry which is preliminary data.</text>
</comment>
<dbReference type="PANTHER" id="PTHR43246">
    <property type="entry name" value="PEPTIDYL-PROLYL CIS-TRANS ISOMERASE CYP38, CHLOROPLASTIC"/>
    <property type="match status" value="1"/>
</dbReference>
<dbReference type="AlphaFoldDB" id="A0A0F9RGE8"/>
<evidence type="ECO:0000256" key="2">
    <source>
        <dbReference type="ARBA" id="ARBA00023110"/>
    </source>
</evidence>
<keyword evidence="2" id="KW-0697">Rotamase</keyword>
<dbReference type="InterPro" id="IPR044665">
    <property type="entry name" value="E_coli_cyclophilin_A-like"/>
</dbReference>
<keyword evidence="3" id="KW-0413">Isomerase</keyword>
<dbReference type="PRINTS" id="PR00153">
    <property type="entry name" value="CSAPPISMRASE"/>
</dbReference>
<dbReference type="Gene3D" id="2.40.100.10">
    <property type="entry name" value="Cyclophilin-like"/>
    <property type="match status" value="1"/>
</dbReference>
<proteinExistence type="predicted"/>
<feature type="compositionally biased region" description="Low complexity" evidence="4">
    <location>
        <begin position="29"/>
        <end position="38"/>
    </location>
</feature>
<evidence type="ECO:0000256" key="4">
    <source>
        <dbReference type="SAM" id="MobiDB-lite"/>
    </source>
</evidence>
<protein>
    <recommendedName>
        <fullName evidence="1">peptidylprolyl isomerase</fullName>
        <ecNumber evidence="1">5.2.1.8</ecNumber>
    </recommendedName>
</protein>
<evidence type="ECO:0000313" key="6">
    <source>
        <dbReference type="EMBL" id="KKN55575.1"/>
    </source>
</evidence>
<dbReference type="PROSITE" id="PS50072">
    <property type="entry name" value="CSA_PPIASE_2"/>
    <property type="match status" value="1"/>
</dbReference>
<name>A0A0F9RGE8_9ZZZZ</name>
<dbReference type="PROSITE" id="PS51257">
    <property type="entry name" value="PROKAR_LIPOPROTEIN"/>
    <property type="match status" value="1"/>
</dbReference>
<sequence>MFRTSLCTLLTIGVAILSVGCDLRPQQDPDVAPAPAAATEDKEQPVEQPNASPAVVVIETSKGTIVAELWPDEAPKTVENFLAYVDDGFFDGTIFHRVIKGFMIQGGGFTPDMKKKATQAQIENEASADVPNDRGTLAMARTNDPHSATAQFYINHVDNNNLNHTAKNPRDYGYCVFGKVIDGMDVVDAIAGVATQQDVPVETVEIISIRRQ</sequence>
<dbReference type="GO" id="GO:0006457">
    <property type="term" value="P:protein folding"/>
    <property type="evidence" value="ECO:0007669"/>
    <property type="project" value="InterPro"/>
</dbReference>
<dbReference type="Pfam" id="PF00160">
    <property type="entry name" value="Pro_isomerase"/>
    <property type="match status" value="1"/>
</dbReference>
<feature type="domain" description="PPIase cyclophilin-type" evidence="5">
    <location>
        <begin position="55"/>
        <end position="211"/>
    </location>
</feature>
<dbReference type="InterPro" id="IPR002130">
    <property type="entry name" value="Cyclophilin-type_PPIase_dom"/>
</dbReference>
<dbReference type="InterPro" id="IPR020892">
    <property type="entry name" value="Cyclophilin-type_PPIase_CS"/>
</dbReference>
<evidence type="ECO:0000256" key="1">
    <source>
        <dbReference type="ARBA" id="ARBA00013194"/>
    </source>
</evidence>
<dbReference type="EC" id="5.2.1.8" evidence="1"/>
<reference evidence="6" key="1">
    <citation type="journal article" date="2015" name="Nature">
        <title>Complex archaea that bridge the gap between prokaryotes and eukaryotes.</title>
        <authorList>
            <person name="Spang A."/>
            <person name="Saw J.H."/>
            <person name="Jorgensen S.L."/>
            <person name="Zaremba-Niedzwiedzka K."/>
            <person name="Martijn J."/>
            <person name="Lind A.E."/>
            <person name="van Eijk R."/>
            <person name="Schleper C."/>
            <person name="Guy L."/>
            <person name="Ettema T.J."/>
        </authorList>
    </citation>
    <scope>NUCLEOTIDE SEQUENCE</scope>
</reference>
<dbReference type="GO" id="GO:0003755">
    <property type="term" value="F:peptidyl-prolyl cis-trans isomerase activity"/>
    <property type="evidence" value="ECO:0007669"/>
    <property type="project" value="UniProtKB-KW"/>
</dbReference>
<dbReference type="SUPFAM" id="SSF50891">
    <property type="entry name" value="Cyclophilin-like"/>
    <property type="match status" value="1"/>
</dbReference>
<organism evidence="6">
    <name type="scientific">marine sediment metagenome</name>
    <dbReference type="NCBI Taxonomy" id="412755"/>
    <lineage>
        <taxon>unclassified sequences</taxon>
        <taxon>metagenomes</taxon>
        <taxon>ecological metagenomes</taxon>
    </lineage>
</organism>
<accession>A0A0F9RGE8</accession>